<evidence type="ECO:0000313" key="2">
    <source>
        <dbReference type="Proteomes" id="UP000320475"/>
    </source>
</evidence>
<organism evidence="1 2">
    <name type="scientific">Synchytrium endobioticum</name>
    <dbReference type="NCBI Taxonomy" id="286115"/>
    <lineage>
        <taxon>Eukaryota</taxon>
        <taxon>Fungi</taxon>
        <taxon>Fungi incertae sedis</taxon>
        <taxon>Chytridiomycota</taxon>
        <taxon>Chytridiomycota incertae sedis</taxon>
        <taxon>Chytridiomycetes</taxon>
        <taxon>Synchytriales</taxon>
        <taxon>Synchytriaceae</taxon>
        <taxon>Synchytrium</taxon>
    </lineage>
</organism>
<name>A0A507CH24_9FUNG</name>
<comment type="caution">
    <text evidence="1">The sequence shown here is derived from an EMBL/GenBank/DDBJ whole genome shotgun (WGS) entry which is preliminary data.</text>
</comment>
<reference evidence="1 2" key="1">
    <citation type="journal article" date="2019" name="Sci. Rep.">
        <title>Comparative genomics of chytrid fungi reveal insights into the obligate biotrophic and pathogenic lifestyle of Synchytrium endobioticum.</title>
        <authorList>
            <person name="van de Vossenberg B.T.L.H."/>
            <person name="Warris S."/>
            <person name="Nguyen H.D.T."/>
            <person name="van Gent-Pelzer M.P.E."/>
            <person name="Joly D.L."/>
            <person name="van de Geest H.C."/>
            <person name="Bonants P.J.M."/>
            <person name="Smith D.S."/>
            <person name="Levesque C.A."/>
            <person name="van der Lee T.A.J."/>
        </authorList>
    </citation>
    <scope>NUCLEOTIDE SEQUENCE [LARGE SCALE GENOMIC DNA]</scope>
    <source>
        <strain evidence="1 2">LEV6574</strain>
    </source>
</reference>
<evidence type="ECO:0000313" key="1">
    <source>
        <dbReference type="EMBL" id="TPX36843.1"/>
    </source>
</evidence>
<dbReference type="EMBL" id="QEAM01000672">
    <property type="protein sequence ID" value="TPX36843.1"/>
    <property type="molecule type" value="Genomic_DNA"/>
</dbReference>
<proteinExistence type="predicted"/>
<accession>A0A507CH24</accession>
<dbReference type="AlphaFoldDB" id="A0A507CH24"/>
<protein>
    <submittedName>
        <fullName evidence="1">Uncharacterized protein</fullName>
    </submittedName>
</protein>
<sequence>MLFNDYQLHFLNLTLKADLDVDTQIETFLPSLNSSVLEAWKPQIIPTTYIEVVSSIRVALQVHHTLPQALSLSRGGGSKGLPLLYNAARDSSKPGSFMANIEKEGWKQRRMKGLCTRCVLLSTIFMSIMKM</sequence>
<dbReference type="Proteomes" id="UP000320475">
    <property type="component" value="Unassembled WGS sequence"/>
</dbReference>
<gene>
    <name evidence="1" type="ORF">SeLEV6574_g07985</name>
</gene>